<accession>A0A3Q0KTF8</accession>
<dbReference type="AlphaFoldDB" id="A0A3Q0KTF8"/>
<reference evidence="2" key="1">
    <citation type="journal article" date="2012" name="PLoS Negl. Trop. Dis.">
        <title>A systematically improved high quality genome and transcriptome of the human blood fluke Schistosoma mansoni.</title>
        <authorList>
            <person name="Protasio A.V."/>
            <person name="Tsai I.J."/>
            <person name="Babbage A."/>
            <person name="Nichol S."/>
            <person name="Hunt M."/>
            <person name="Aslett M.A."/>
            <person name="De Silva N."/>
            <person name="Velarde G.S."/>
            <person name="Anderson T.J."/>
            <person name="Clark R.C."/>
            <person name="Davidson C."/>
            <person name="Dillon G.P."/>
            <person name="Holroyd N.E."/>
            <person name="LoVerde P.T."/>
            <person name="Lloyd C."/>
            <person name="McQuillan J."/>
            <person name="Oliveira G."/>
            <person name="Otto T.D."/>
            <person name="Parker-Manuel S.J."/>
            <person name="Quail M.A."/>
            <person name="Wilson R.A."/>
            <person name="Zerlotini A."/>
            <person name="Dunne D.W."/>
            <person name="Berriman M."/>
        </authorList>
    </citation>
    <scope>NUCLEOTIDE SEQUENCE [LARGE SCALE GENOMIC DNA]</scope>
    <source>
        <strain evidence="2">Puerto Rican</strain>
    </source>
</reference>
<proteinExistence type="predicted"/>
<sequence length="81" mass="9370">MTQKHAHSFEKPILTDSHALRLYRVWCDKPAGTNFRSFYIYLVRNEYRFGKSTPVLGGQFPPRERGDGYCTDGTTTKTQSH</sequence>
<evidence type="ECO:0000256" key="1">
    <source>
        <dbReference type="SAM" id="MobiDB-lite"/>
    </source>
</evidence>
<keyword evidence="2" id="KW-1185">Reference proteome</keyword>
<feature type="compositionally biased region" description="Polar residues" evidence="1">
    <location>
        <begin position="72"/>
        <end position="81"/>
    </location>
</feature>
<evidence type="ECO:0000313" key="2">
    <source>
        <dbReference type="Proteomes" id="UP000008854"/>
    </source>
</evidence>
<organism evidence="2 3">
    <name type="scientific">Schistosoma mansoni</name>
    <name type="common">Blood fluke</name>
    <dbReference type="NCBI Taxonomy" id="6183"/>
    <lineage>
        <taxon>Eukaryota</taxon>
        <taxon>Metazoa</taxon>
        <taxon>Spiralia</taxon>
        <taxon>Lophotrochozoa</taxon>
        <taxon>Platyhelminthes</taxon>
        <taxon>Trematoda</taxon>
        <taxon>Digenea</taxon>
        <taxon>Strigeidida</taxon>
        <taxon>Schistosomatoidea</taxon>
        <taxon>Schistosomatidae</taxon>
        <taxon>Schistosoma</taxon>
    </lineage>
</organism>
<dbReference type="InParanoid" id="A0A3Q0KTF8"/>
<dbReference type="Proteomes" id="UP000008854">
    <property type="component" value="Unassembled WGS sequence"/>
</dbReference>
<feature type="region of interest" description="Disordered" evidence="1">
    <location>
        <begin position="57"/>
        <end position="81"/>
    </location>
</feature>
<reference evidence="3" key="2">
    <citation type="submission" date="2018-12" db="UniProtKB">
        <authorList>
            <consortium name="WormBaseParasite"/>
        </authorList>
    </citation>
    <scope>IDENTIFICATION</scope>
    <source>
        <strain evidence="3">Puerto Rican</strain>
    </source>
</reference>
<dbReference type="WBParaSite" id="Smp_175150.1">
    <property type="protein sequence ID" value="Smp_175150.1"/>
    <property type="gene ID" value="Smp_175150"/>
</dbReference>
<protein>
    <submittedName>
        <fullName evidence="3">DNA primase</fullName>
    </submittedName>
</protein>
<evidence type="ECO:0000313" key="3">
    <source>
        <dbReference type="WBParaSite" id="Smp_175150.1"/>
    </source>
</evidence>
<dbReference type="ExpressionAtlas" id="A0A3Q0KTF8">
    <property type="expression patterns" value="baseline"/>
</dbReference>
<name>A0A3Q0KTF8_SCHMA</name>